<keyword evidence="10" id="KW-0406">Ion transport</keyword>
<dbReference type="PROSITE" id="PS00456">
    <property type="entry name" value="NA_SOLUT_SYMP_1"/>
    <property type="match status" value="1"/>
</dbReference>
<name>A0A8C7YTD2_9TELE</name>
<sequence length="553" mass="60787">MSRDYFGFSFITRSTRNASNGNTVALNNPADISVIVIYFLVVLVVGIWAMVRTNRSTVGGFFLAGRSMVWWPIGASLFASNIGSGHFVGLAGSGAAAGIATGGFEWNVLIVIVLLGWIFVPIYIKAGVVTMPEYLKKRFGGSRIRIYLSVLSLILYIFTKISTDMFSGAIFINQALGLNIYVAVIALLLITAVYTVTGGLAAVIYTDTLQTFIMLIGSFILMGFAFNEVGGYARFEELYMQAVPTIKGNFSAECFEPRPDSFHLFRDPVTGDLPWPGMVFGLTIQAIWYFCNDQVIVQRCLSAKNLSHVKGGCVLCGYLKLLPMFLMVFPGMISRILYPGAYGTPLPPSSTVLALSSQWICTPRSLVLTVFCSQSQGAFYGLMIGLPIGLSRMITEFVYGTGSCANPSDCPTIICGVHYLYFGIILFVVSCIIIIGISLMTKPIEDKHLHRLCWSLRNSTEERVDLEKDDWVGGEDNSINEKEPKKQQGLCKKALLCFCGLEESEAPKLSPEEEAELKKQLTDTTEAPLWRKVVNTNAIILLSVAMFCHGFYA</sequence>
<reference evidence="22" key="2">
    <citation type="submission" date="2025-09" db="UniProtKB">
        <authorList>
            <consortium name="Ensembl"/>
        </authorList>
    </citation>
    <scope>IDENTIFICATION</scope>
</reference>
<proteinExistence type="inferred from homology"/>
<feature type="transmembrane region" description="Helical" evidence="21">
    <location>
        <begin position="32"/>
        <end position="51"/>
    </location>
</feature>
<comment type="subcellular location">
    <subcellularLocation>
        <location evidence="1">Apical cell membrane</location>
        <topology evidence="1">Multi-pass membrane protein</topology>
    </subcellularLocation>
</comment>
<feature type="transmembrane region" description="Helical" evidence="21">
    <location>
        <begin position="212"/>
        <end position="233"/>
    </location>
</feature>
<evidence type="ECO:0000256" key="9">
    <source>
        <dbReference type="ARBA" id="ARBA00023053"/>
    </source>
</evidence>
<keyword evidence="9" id="KW-0915">Sodium</keyword>
<feature type="transmembrane region" description="Helical" evidence="21">
    <location>
        <begin position="181"/>
        <end position="205"/>
    </location>
</feature>
<evidence type="ECO:0000256" key="17">
    <source>
        <dbReference type="ARBA" id="ARBA00040046"/>
    </source>
</evidence>
<feature type="transmembrane region" description="Helical" evidence="21">
    <location>
        <begin position="312"/>
        <end position="333"/>
    </location>
</feature>
<feature type="transmembrane region" description="Helical" evidence="21">
    <location>
        <begin position="71"/>
        <end position="100"/>
    </location>
</feature>
<keyword evidence="7" id="KW-0769">Symport</keyword>
<dbReference type="NCBIfam" id="TIGR00813">
    <property type="entry name" value="sss"/>
    <property type="match status" value="1"/>
</dbReference>
<evidence type="ECO:0000256" key="13">
    <source>
        <dbReference type="ARBA" id="ARBA00023180"/>
    </source>
</evidence>
<evidence type="ECO:0000256" key="5">
    <source>
        <dbReference type="ARBA" id="ARBA00022597"/>
    </source>
</evidence>
<evidence type="ECO:0000313" key="22">
    <source>
        <dbReference type="Ensembl" id="ENSOSIP00000033568.1"/>
    </source>
</evidence>
<feature type="transmembrane region" description="Helical" evidence="21">
    <location>
        <begin position="419"/>
        <end position="441"/>
    </location>
</feature>
<evidence type="ECO:0000256" key="19">
    <source>
        <dbReference type="ARBA" id="ARBA00043128"/>
    </source>
</evidence>
<dbReference type="GO" id="GO:0005412">
    <property type="term" value="F:D-glucose:sodium symporter activity"/>
    <property type="evidence" value="ECO:0007669"/>
    <property type="project" value="TreeGrafter"/>
</dbReference>
<dbReference type="PANTHER" id="PTHR11819:SF151">
    <property type="entry name" value="SODIUM_GLUCOSE COTRANSPORTER 1"/>
    <property type="match status" value="1"/>
</dbReference>
<dbReference type="Pfam" id="PF00474">
    <property type="entry name" value="SSF"/>
    <property type="match status" value="1"/>
</dbReference>
<evidence type="ECO:0000256" key="10">
    <source>
        <dbReference type="ARBA" id="ARBA00023065"/>
    </source>
</evidence>
<keyword evidence="4" id="KW-1003">Cell membrane</keyword>
<dbReference type="AlphaFoldDB" id="A0A8C7YTD2"/>
<evidence type="ECO:0000256" key="15">
    <source>
        <dbReference type="ARBA" id="ARBA00036179"/>
    </source>
</evidence>
<comment type="catalytic activity">
    <reaction evidence="15">
        <text>D-glucose(out) + 2 Na(+)(out) = D-glucose(in) + 2 Na(+)(in)</text>
        <dbReference type="Rhea" id="RHEA:70495"/>
        <dbReference type="ChEBI" id="CHEBI:4167"/>
        <dbReference type="ChEBI" id="CHEBI:29101"/>
    </reaction>
    <physiologicalReaction direction="left-to-right" evidence="15">
        <dbReference type="Rhea" id="RHEA:70496"/>
    </physiologicalReaction>
</comment>
<feature type="transmembrane region" description="Helical" evidence="21">
    <location>
        <begin position="106"/>
        <end position="124"/>
    </location>
</feature>
<dbReference type="InterPro" id="IPR001734">
    <property type="entry name" value="Na/solute_symporter"/>
</dbReference>
<organism evidence="22 23">
    <name type="scientific">Oryzias sinensis</name>
    <name type="common">Chinese medaka</name>
    <dbReference type="NCBI Taxonomy" id="183150"/>
    <lineage>
        <taxon>Eukaryota</taxon>
        <taxon>Metazoa</taxon>
        <taxon>Chordata</taxon>
        <taxon>Craniata</taxon>
        <taxon>Vertebrata</taxon>
        <taxon>Euteleostomi</taxon>
        <taxon>Actinopterygii</taxon>
        <taxon>Neopterygii</taxon>
        <taxon>Teleostei</taxon>
        <taxon>Neoteleostei</taxon>
        <taxon>Acanthomorphata</taxon>
        <taxon>Ovalentaria</taxon>
        <taxon>Atherinomorphae</taxon>
        <taxon>Beloniformes</taxon>
        <taxon>Adrianichthyidae</taxon>
        <taxon>Oryziinae</taxon>
        <taxon>Oryzias</taxon>
    </lineage>
</organism>
<evidence type="ECO:0000256" key="20">
    <source>
        <dbReference type="RuleBase" id="RU362091"/>
    </source>
</evidence>
<keyword evidence="13" id="KW-0325">Glycoprotein</keyword>
<keyword evidence="8 21" id="KW-1133">Transmembrane helix</keyword>
<dbReference type="Proteomes" id="UP000694383">
    <property type="component" value="Unplaced"/>
</dbReference>
<dbReference type="PROSITE" id="PS50283">
    <property type="entry name" value="NA_SOLUT_SYMP_3"/>
    <property type="match status" value="1"/>
</dbReference>
<comment type="catalytic activity">
    <reaction evidence="16">
        <text>D-galactose(out) + 2 Na(+)(out) = D-galactose(in) + 2 Na(+)(in)</text>
        <dbReference type="Rhea" id="RHEA:70499"/>
        <dbReference type="ChEBI" id="CHEBI:4139"/>
        <dbReference type="ChEBI" id="CHEBI:29101"/>
    </reaction>
    <physiologicalReaction direction="left-to-right" evidence="16">
        <dbReference type="Rhea" id="RHEA:70500"/>
    </physiologicalReaction>
</comment>
<dbReference type="Ensembl" id="ENSOSIT00000035381.1">
    <property type="protein sequence ID" value="ENSOSIP00000033568.1"/>
    <property type="gene ID" value="ENSOSIG00000015852.1"/>
</dbReference>
<protein>
    <recommendedName>
        <fullName evidence="17">Sodium/glucose cotransporter 1</fullName>
    </recommendedName>
    <alternativeName>
        <fullName evidence="19">High affinity sodium-glucose cotransporter</fullName>
    </alternativeName>
    <alternativeName>
        <fullName evidence="18">Solute carrier family 5 member 1</fullName>
    </alternativeName>
</protein>
<evidence type="ECO:0000256" key="14">
    <source>
        <dbReference type="ARBA" id="ARBA00023201"/>
    </source>
</evidence>
<keyword evidence="23" id="KW-1185">Reference proteome</keyword>
<keyword evidence="5" id="KW-0762">Sugar transport</keyword>
<evidence type="ECO:0000256" key="21">
    <source>
        <dbReference type="SAM" id="Phobius"/>
    </source>
</evidence>
<dbReference type="Gene3D" id="1.20.1730.10">
    <property type="entry name" value="Sodium/glucose cotransporter"/>
    <property type="match status" value="2"/>
</dbReference>
<reference evidence="22" key="1">
    <citation type="submission" date="2025-08" db="UniProtKB">
        <authorList>
            <consortium name="Ensembl"/>
        </authorList>
    </citation>
    <scope>IDENTIFICATION</scope>
</reference>
<evidence type="ECO:0000256" key="8">
    <source>
        <dbReference type="ARBA" id="ARBA00022989"/>
    </source>
</evidence>
<feature type="transmembrane region" description="Helical" evidence="21">
    <location>
        <begin position="273"/>
        <end position="291"/>
    </location>
</feature>
<evidence type="ECO:0000313" key="23">
    <source>
        <dbReference type="Proteomes" id="UP000694383"/>
    </source>
</evidence>
<evidence type="ECO:0000256" key="7">
    <source>
        <dbReference type="ARBA" id="ARBA00022847"/>
    </source>
</evidence>
<evidence type="ECO:0000256" key="1">
    <source>
        <dbReference type="ARBA" id="ARBA00004424"/>
    </source>
</evidence>
<keyword evidence="12" id="KW-1015">Disulfide bond</keyword>
<keyword evidence="3" id="KW-0813">Transport</keyword>
<dbReference type="GO" id="GO:0016324">
    <property type="term" value="C:apical plasma membrane"/>
    <property type="evidence" value="ECO:0007669"/>
    <property type="project" value="UniProtKB-SubCell"/>
</dbReference>
<evidence type="ECO:0000256" key="12">
    <source>
        <dbReference type="ARBA" id="ARBA00023157"/>
    </source>
</evidence>
<evidence type="ECO:0000256" key="2">
    <source>
        <dbReference type="ARBA" id="ARBA00006434"/>
    </source>
</evidence>
<dbReference type="GeneTree" id="ENSGT00940000155844"/>
<evidence type="ECO:0000256" key="4">
    <source>
        <dbReference type="ARBA" id="ARBA00022475"/>
    </source>
</evidence>
<keyword evidence="6 21" id="KW-0812">Transmembrane</keyword>
<feature type="transmembrane region" description="Helical" evidence="21">
    <location>
        <begin position="379"/>
        <end position="399"/>
    </location>
</feature>
<keyword evidence="11 21" id="KW-0472">Membrane</keyword>
<keyword evidence="14" id="KW-0739">Sodium transport</keyword>
<accession>A0A8C7YTD2</accession>
<comment type="similarity">
    <text evidence="2 20">Belongs to the sodium:solute symporter (SSF) (TC 2.A.21) family.</text>
</comment>
<evidence type="ECO:0000256" key="3">
    <source>
        <dbReference type="ARBA" id="ARBA00022448"/>
    </source>
</evidence>
<dbReference type="InterPro" id="IPR038377">
    <property type="entry name" value="Na/Glc_symporter_sf"/>
</dbReference>
<dbReference type="PANTHER" id="PTHR11819">
    <property type="entry name" value="SOLUTE CARRIER FAMILY 5"/>
    <property type="match status" value="1"/>
</dbReference>
<evidence type="ECO:0000256" key="11">
    <source>
        <dbReference type="ARBA" id="ARBA00023136"/>
    </source>
</evidence>
<evidence type="ECO:0000256" key="18">
    <source>
        <dbReference type="ARBA" id="ARBA00042803"/>
    </source>
</evidence>
<feature type="transmembrane region" description="Helical" evidence="21">
    <location>
        <begin position="144"/>
        <end position="161"/>
    </location>
</feature>
<dbReference type="InterPro" id="IPR018212">
    <property type="entry name" value="Na/solute_symporter_CS"/>
</dbReference>
<evidence type="ECO:0000256" key="6">
    <source>
        <dbReference type="ARBA" id="ARBA00022692"/>
    </source>
</evidence>
<evidence type="ECO:0000256" key="16">
    <source>
        <dbReference type="ARBA" id="ARBA00036206"/>
    </source>
</evidence>